<dbReference type="Gene3D" id="3.30.70.2460">
    <property type="entry name" value="Rad4, beta-hairpin domain BHD3"/>
    <property type="match status" value="1"/>
</dbReference>
<evidence type="ECO:0000313" key="10">
    <source>
        <dbReference type="EMBL" id="CCG25474.1"/>
    </source>
</evidence>
<evidence type="ECO:0000256" key="5">
    <source>
        <dbReference type="ARBA" id="ARBA00023242"/>
    </source>
</evidence>
<feature type="region of interest" description="Disordered" evidence="6">
    <location>
        <begin position="281"/>
        <end position="311"/>
    </location>
</feature>
<dbReference type="InterPro" id="IPR042488">
    <property type="entry name" value="Rad4_BHD3_sf"/>
</dbReference>
<feature type="domain" description="Rad4 beta-hairpin" evidence="7">
    <location>
        <begin position="436"/>
        <end position="496"/>
    </location>
</feature>
<dbReference type="Pfam" id="PF10403">
    <property type="entry name" value="BHD_1"/>
    <property type="match status" value="1"/>
</dbReference>
<dbReference type="GO" id="GO:0006289">
    <property type="term" value="P:nucleotide-excision repair"/>
    <property type="evidence" value="ECO:0007669"/>
    <property type="project" value="InterPro"/>
</dbReference>
<keyword evidence="4" id="KW-0234">DNA repair</keyword>
<dbReference type="KEGG" id="cot:CORT_0C00970"/>
<comment type="subcellular location">
    <subcellularLocation>
        <location evidence="1">Nucleus</location>
    </subcellularLocation>
</comment>
<dbReference type="Pfam" id="PF10405">
    <property type="entry name" value="BHD_3"/>
    <property type="match status" value="1"/>
</dbReference>
<evidence type="ECO:0000256" key="1">
    <source>
        <dbReference type="ARBA" id="ARBA00004123"/>
    </source>
</evidence>
<evidence type="ECO:0000256" key="4">
    <source>
        <dbReference type="ARBA" id="ARBA00023204"/>
    </source>
</evidence>
<feature type="region of interest" description="Disordered" evidence="6">
    <location>
        <begin position="720"/>
        <end position="817"/>
    </location>
</feature>
<comment type="similarity">
    <text evidence="2">Belongs to the XPC family.</text>
</comment>
<dbReference type="GO" id="GO:0000111">
    <property type="term" value="C:nucleotide-excision repair factor 2 complex"/>
    <property type="evidence" value="ECO:0007669"/>
    <property type="project" value="TreeGrafter"/>
</dbReference>
<dbReference type="Pfam" id="PF03835">
    <property type="entry name" value="Rad4"/>
    <property type="match status" value="1"/>
</dbReference>
<keyword evidence="3" id="KW-0227">DNA damage</keyword>
<keyword evidence="11" id="KW-1185">Reference proteome</keyword>
<dbReference type="InterPro" id="IPR004583">
    <property type="entry name" value="DNA_repair_Rad4"/>
</dbReference>
<feature type="compositionally biased region" description="Acidic residues" evidence="6">
    <location>
        <begin position="50"/>
        <end position="76"/>
    </location>
</feature>
<keyword evidence="5" id="KW-0539">Nucleus</keyword>
<dbReference type="eggNOG" id="KOG2179">
    <property type="taxonomic scope" value="Eukaryota"/>
</dbReference>
<dbReference type="AlphaFoldDB" id="H8X3K1"/>
<evidence type="ECO:0000256" key="3">
    <source>
        <dbReference type="ARBA" id="ARBA00022763"/>
    </source>
</evidence>
<feature type="domain" description="Rad4 beta-hairpin" evidence="8">
    <location>
        <begin position="498"/>
        <end position="545"/>
    </location>
</feature>
<evidence type="ECO:0008006" key="12">
    <source>
        <dbReference type="Google" id="ProtNLM"/>
    </source>
</evidence>
<evidence type="ECO:0000259" key="8">
    <source>
        <dbReference type="SMART" id="SM01031"/>
    </source>
</evidence>
<dbReference type="GO" id="GO:0005737">
    <property type="term" value="C:cytoplasm"/>
    <property type="evidence" value="ECO:0007669"/>
    <property type="project" value="TreeGrafter"/>
</dbReference>
<dbReference type="SMART" id="SM01032">
    <property type="entry name" value="BHD_3"/>
    <property type="match status" value="1"/>
</dbReference>
<dbReference type="Gene3D" id="2.20.20.110">
    <property type="entry name" value="Rad4, beta-hairpin domain BHD1"/>
    <property type="match status" value="1"/>
</dbReference>
<feature type="compositionally biased region" description="Basic and acidic residues" evidence="6">
    <location>
        <begin position="12"/>
        <end position="24"/>
    </location>
</feature>
<dbReference type="EMBL" id="HE681721">
    <property type="protein sequence ID" value="CCG25474.1"/>
    <property type="molecule type" value="Genomic_DNA"/>
</dbReference>
<dbReference type="GO" id="GO:0003684">
    <property type="term" value="F:damaged DNA binding"/>
    <property type="evidence" value="ECO:0007669"/>
    <property type="project" value="InterPro"/>
</dbReference>
<feature type="compositionally biased region" description="Acidic residues" evidence="6">
    <location>
        <begin position="795"/>
        <end position="817"/>
    </location>
</feature>
<dbReference type="GeneID" id="14539712"/>
<dbReference type="GO" id="GO:0003697">
    <property type="term" value="F:single-stranded DNA binding"/>
    <property type="evidence" value="ECO:0007669"/>
    <property type="project" value="TreeGrafter"/>
</dbReference>
<dbReference type="PANTHER" id="PTHR12135">
    <property type="entry name" value="DNA REPAIR PROTEIN XP-C / RAD4"/>
    <property type="match status" value="1"/>
</dbReference>
<dbReference type="InterPro" id="IPR018327">
    <property type="entry name" value="BHD_2"/>
</dbReference>
<reference evidence="10 11" key="1">
    <citation type="journal article" date="2012" name="PLoS ONE">
        <title>Sequence and analysis of the genome of the pathogenic yeast Candida orthopsilosis.</title>
        <authorList>
            <person name="Riccombeni A."/>
            <person name="Vidanes G."/>
            <person name="Proux-Wera E."/>
            <person name="Wolfe K.H."/>
            <person name="Butler G."/>
        </authorList>
    </citation>
    <scope>NUCLEOTIDE SEQUENCE [LARGE SCALE GENOMIC DNA]</scope>
    <source>
        <strain evidence="10 11">Co 90-125</strain>
    </source>
</reference>
<evidence type="ECO:0000256" key="2">
    <source>
        <dbReference type="ARBA" id="ARBA00009525"/>
    </source>
</evidence>
<accession>H8X3K1</accession>
<organism evidence="10 11">
    <name type="scientific">Candida orthopsilosis (strain 90-125)</name>
    <name type="common">Yeast</name>
    <dbReference type="NCBI Taxonomy" id="1136231"/>
    <lineage>
        <taxon>Eukaryota</taxon>
        <taxon>Fungi</taxon>
        <taxon>Dikarya</taxon>
        <taxon>Ascomycota</taxon>
        <taxon>Saccharomycotina</taxon>
        <taxon>Pichiomycetes</taxon>
        <taxon>Debaryomycetaceae</taxon>
        <taxon>Candida/Lodderomyces clade</taxon>
        <taxon>Candida</taxon>
    </lineage>
</organism>
<protein>
    <recommendedName>
        <fullName evidence="12">Rad4 protein</fullName>
    </recommendedName>
</protein>
<dbReference type="SMART" id="SM01031">
    <property type="entry name" value="BHD_2"/>
    <property type="match status" value="1"/>
</dbReference>
<dbReference type="PANTHER" id="PTHR12135:SF0">
    <property type="entry name" value="DNA REPAIR PROTEIN COMPLEMENTING XP-C CELLS"/>
    <property type="match status" value="1"/>
</dbReference>
<feature type="domain" description="Rad4 beta-hairpin" evidence="9">
    <location>
        <begin position="552"/>
        <end position="635"/>
    </location>
</feature>
<dbReference type="InterPro" id="IPR018326">
    <property type="entry name" value="Rad4_beta-hairpin_dom1"/>
</dbReference>
<dbReference type="RefSeq" id="XP_003868378.1">
    <property type="nucleotide sequence ID" value="XM_003868330.1"/>
</dbReference>
<evidence type="ECO:0000256" key="6">
    <source>
        <dbReference type="SAM" id="MobiDB-lite"/>
    </source>
</evidence>
<dbReference type="InterPro" id="IPR018325">
    <property type="entry name" value="Rad4/PNGase_transGLS-fold"/>
</dbReference>
<dbReference type="OrthoDB" id="300780at2759"/>
<proteinExistence type="inferred from homology"/>
<evidence type="ECO:0000313" key="11">
    <source>
        <dbReference type="Proteomes" id="UP000005018"/>
    </source>
</evidence>
<dbReference type="InterPro" id="IPR038765">
    <property type="entry name" value="Papain-like_cys_pep_sf"/>
</dbReference>
<dbReference type="Gene3D" id="3.90.260.10">
    <property type="entry name" value="Transglutaminase-like"/>
    <property type="match status" value="1"/>
</dbReference>
<dbReference type="SUPFAM" id="SSF54001">
    <property type="entry name" value="Cysteine proteinases"/>
    <property type="match status" value="1"/>
</dbReference>
<feature type="region of interest" description="Disordered" evidence="6">
    <location>
        <begin position="1"/>
        <end position="76"/>
    </location>
</feature>
<dbReference type="Gene3D" id="3.30.60.290">
    <property type="entry name" value="Rad4, beta-hairpin domain BHD2"/>
    <property type="match status" value="1"/>
</dbReference>
<sequence length="817" mass="93802">MSGFPSQHHKQLLKESRLENDSNRQIKRRKRVLPEATETMNGTEVSGSYESEDSSDFEDVNLDSEQQEGWESDNPDEFDEVFFDTSDVTNGSDTQRFHDLDQVMTFKLDTTSKEQERKRKVKFISNDERVRRVSIHKMYIVLLLIHVATRNSWCNNKSVSKSLKQACVTRQISQLLNDDSGKDNVKSRRLLDAIKKLMDIYAGKYRITSQGLLRKDWNELSIVQDSEVVTKKKFATLVTNFRGNRDVAAQGFVSLLRGLGLNARLVVSLQPPDFTIIAENMSPKSKRKAENKKTDPTDLINPRRRKSTSNFEDSNHPVFWVEVWDKFAKHWISVDPIVKQKIEICSKRRPNSFEPPPGDERNQLLYVVAFDKLGRVRDVTRRYSVNYNARVIRKRIEFKSEDEKDWYESVLRSCQRNKSRSPTDIFEAKEFHERDLAEGMPNNMQAFKNHPLYAIESQLRQNEVIHPKDESSVCGTFRPKNTSVKLLPVYRRSCVQKLRSARAWYMRGRVLKIGVAALKSKERPGSEEEDVRLYAEYQTKLYIPPKIVEGKIPKNQYGNIDIYTDTMIPENGALIRIGEQKTMKMLQKAASLLEIDYAKAITSFDFTQRKKGTPNAKEGGIVIHQDNKEVLELALDHMIQEDEEERRAMVEMNALQNWRYFLLKVRLKQRLNKTHGIVDEGHSADASEKEIVADQALAGTSRDDLDDVANIPDDDFGGGFIVSDNEIADSGQDDENAADLKDDVGYIETSIERRTRGNSGHKESRDSEIDSDEADTELARSTHKHAGFSNSSSGSDEEFEADDDDDDESLEFEYESE</sequence>
<gene>
    <name evidence="10" type="ORF">CORT_0C00970</name>
</gene>
<dbReference type="HOGENOM" id="CLU_003639_3_0_1"/>
<dbReference type="SMART" id="SM01030">
    <property type="entry name" value="BHD_1"/>
    <property type="match status" value="1"/>
</dbReference>
<dbReference type="Proteomes" id="UP000005018">
    <property type="component" value="Chromosome 3"/>
</dbReference>
<evidence type="ECO:0000259" key="9">
    <source>
        <dbReference type="SMART" id="SM01032"/>
    </source>
</evidence>
<feature type="compositionally biased region" description="Basic and acidic residues" evidence="6">
    <location>
        <begin position="738"/>
        <end position="768"/>
    </location>
</feature>
<dbReference type="InterPro" id="IPR018328">
    <property type="entry name" value="Rad4_beta-hairpin_dom3"/>
</dbReference>
<name>H8X3K1_CANO9</name>
<dbReference type="GO" id="GO:0071942">
    <property type="term" value="C:XPC complex"/>
    <property type="evidence" value="ECO:0007669"/>
    <property type="project" value="TreeGrafter"/>
</dbReference>
<dbReference type="GO" id="GO:0006298">
    <property type="term" value="P:mismatch repair"/>
    <property type="evidence" value="ECO:0007669"/>
    <property type="project" value="TreeGrafter"/>
</dbReference>
<evidence type="ECO:0000259" key="7">
    <source>
        <dbReference type="SMART" id="SM01030"/>
    </source>
</evidence>
<dbReference type="InterPro" id="IPR036985">
    <property type="entry name" value="Transglutaminase-like_sf"/>
</dbReference>